<dbReference type="Proteomes" id="UP000003571">
    <property type="component" value="Unassembled WGS sequence"/>
</dbReference>
<evidence type="ECO:0000313" key="2">
    <source>
        <dbReference type="Proteomes" id="UP000003571"/>
    </source>
</evidence>
<protein>
    <submittedName>
        <fullName evidence="1">Uncharacterized protein</fullName>
    </submittedName>
</protein>
<dbReference type="EMBL" id="AGRW01000037">
    <property type="protein sequence ID" value="EIC02554.1"/>
    <property type="molecule type" value="Genomic_DNA"/>
</dbReference>
<accession>H7EIM6</accession>
<comment type="caution">
    <text evidence="1">The sequence shown here is derived from an EMBL/GenBank/DDBJ whole genome shotgun (WGS) entry which is preliminary data.</text>
</comment>
<gene>
    <name evidence="1" type="ORF">TresaDRAFT_2432</name>
</gene>
<sequence>MRLLWLSAFSVRLDGSKRSPVALRNSPRTHHGGTRTSACRRTLAPTMPILERKTGCKHPKGSCCENPISTPQNSPRRYAHPRVPAHACSDDAEFGMKDGTANTQKVRVAKNQISAPQNSPRRYAHQRVPAHACSDDAEFGTKDRVANTQKVRVAKNLISMPQNSPRRYAHPRVPAHACSDDADFRTQGGLQARIFFALSKIPLYNRRVRSRMK</sequence>
<reference evidence="1 2" key="1">
    <citation type="submission" date="2011-09" db="EMBL/GenBank/DDBJ databases">
        <title>The draft genome of Treponema saccharophilum DSM 2985.</title>
        <authorList>
            <consortium name="US DOE Joint Genome Institute (JGI-PGF)"/>
            <person name="Lucas S."/>
            <person name="Copeland A."/>
            <person name="Lapidus A."/>
            <person name="Glavina del Rio T."/>
            <person name="Dalin E."/>
            <person name="Tice H."/>
            <person name="Bruce D."/>
            <person name="Goodwin L."/>
            <person name="Pitluck S."/>
            <person name="Peters L."/>
            <person name="Kyrpides N."/>
            <person name="Mavromatis K."/>
            <person name="Ivanova N."/>
            <person name="Markowitz V."/>
            <person name="Cheng J.-F."/>
            <person name="Hugenholtz P."/>
            <person name="Woyke T."/>
            <person name="Wu D."/>
            <person name="Gronow S."/>
            <person name="Wellnitz S."/>
            <person name="Brambilla E."/>
            <person name="Klenk H.-P."/>
            <person name="Eisen J.A."/>
        </authorList>
    </citation>
    <scope>NUCLEOTIDE SEQUENCE [LARGE SCALE GENOMIC DNA]</scope>
    <source>
        <strain evidence="1 2">DSM 2985</strain>
    </source>
</reference>
<name>H7EIM6_9SPIR</name>
<organism evidence="1 2">
    <name type="scientific">Treponema saccharophilum DSM 2985</name>
    <dbReference type="NCBI Taxonomy" id="907348"/>
    <lineage>
        <taxon>Bacteria</taxon>
        <taxon>Pseudomonadati</taxon>
        <taxon>Spirochaetota</taxon>
        <taxon>Spirochaetia</taxon>
        <taxon>Spirochaetales</taxon>
        <taxon>Treponemataceae</taxon>
        <taxon>Treponema</taxon>
    </lineage>
</organism>
<dbReference type="STRING" id="907348.TresaDRAFT_2432"/>
<proteinExistence type="predicted"/>
<dbReference type="AlphaFoldDB" id="H7EIM6"/>
<evidence type="ECO:0000313" key="1">
    <source>
        <dbReference type="EMBL" id="EIC02554.1"/>
    </source>
</evidence>
<keyword evidence="2" id="KW-1185">Reference proteome</keyword>